<reference evidence="1 2" key="1">
    <citation type="submission" date="2024-09" db="EMBL/GenBank/DDBJ databases">
        <title>The Natural Products Discovery Center: Release of the First 8490 Sequenced Strains for Exploring Actinobacteria Biosynthetic Diversity.</title>
        <authorList>
            <person name="Kalkreuter E."/>
            <person name="Kautsar S.A."/>
            <person name="Yang D."/>
            <person name="Bader C.D."/>
            <person name="Teijaro C.N."/>
            <person name="Fluegel L."/>
            <person name="Davis C.M."/>
            <person name="Simpson J.R."/>
            <person name="Lauterbach L."/>
            <person name="Steele A.D."/>
            <person name="Gui C."/>
            <person name="Meng S."/>
            <person name="Li G."/>
            <person name="Viehrig K."/>
            <person name="Ye F."/>
            <person name="Su P."/>
            <person name="Kiefer A.F."/>
            <person name="Nichols A."/>
            <person name="Cepeda A.J."/>
            <person name="Yan W."/>
            <person name="Fan B."/>
            <person name="Jiang Y."/>
            <person name="Adhikari A."/>
            <person name="Zheng C.-J."/>
            <person name="Schuster L."/>
            <person name="Cowan T.M."/>
            <person name="Smanski M.J."/>
            <person name="Chevrette M.G."/>
            <person name="De Carvalho L.P.S."/>
            <person name="Shen B."/>
        </authorList>
    </citation>
    <scope>NUCLEOTIDE SEQUENCE [LARGE SCALE GENOMIC DNA]</scope>
    <source>
        <strain evidence="1 2">NPDC058753</strain>
    </source>
</reference>
<gene>
    <name evidence="1" type="ORF">ACFW6T_25125</name>
</gene>
<sequence>MSAVTLDRLFVGVSASVVPAVSAPLPVRERLAVGQVLRLAAEYLEVHGHCKGKFAAPEGRGACAVGAIRAVVTGSRYIVHPLVERAVEAFSATLPDRSYDPDENIAAWNDEPERTTAEVVRALRAAAEAVAE</sequence>
<name>A0ABW6GR83_9ACTN</name>
<organism evidence="1 2">
    <name type="scientific">Kitasatospora phosalacinea</name>
    <dbReference type="NCBI Taxonomy" id="2065"/>
    <lineage>
        <taxon>Bacteria</taxon>
        <taxon>Bacillati</taxon>
        <taxon>Actinomycetota</taxon>
        <taxon>Actinomycetes</taxon>
        <taxon>Kitasatosporales</taxon>
        <taxon>Streptomycetaceae</taxon>
        <taxon>Kitasatospora</taxon>
    </lineage>
</organism>
<evidence type="ECO:0000313" key="1">
    <source>
        <dbReference type="EMBL" id="MFE1355277.1"/>
    </source>
</evidence>
<dbReference type="EMBL" id="JBHYPX010000058">
    <property type="protein sequence ID" value="MFE1355277.1"/>
    <property type="molecule type" value="Genomic_DNA"/>
</dbReference>
<proteinExistence type="predicted"/>
<keyword evidence="2" id="KW-1185">Reference proteome</keyword>
<dbReference type="Pfam" id="PF19698">
    <property type="entry name" value="DUF6197"/>
    <property type="match status" value="1"/>
</dbReference>
<protein>
    <submittedName>
        <fullName evidence="1">Uncharacterized protein</fullName>
    </submittedName>
</protein>
<comment type="caution">
    <text evidence="1">The sequence shown here is derived from an EMBL/GenBank/DDBJ whole genome shotgun (WGS) entry which is preliminary data.</text>
</comment>
<dbReference type="InterPro" id="IPR045677">
    <property type="entry name" value="DUF6197"/>
</dbReference>
<dbReference type="Proteomes" id="UP001599542">
    <property type="component" value="Unassembled WGS sequence"/>
</dbReference>
<dbReference type="RefSeq" id="WP_380329444.1">
    <property type="nucleotide sequence ID" value="NZ_JBHYPW010000056.1"/>
</dbReference>
<evidence type="ECO:0000313" key="2">
    <source>
        <dbReference type="Proteomes" id="UP001599542"/>
    </source>
</evidence>
<accession>A0ABW6GR83</accession>